<dbReference type="SUPFAM" id="SSF48452">
    <property type="entry name" value="TPR-like"/>
    <property type="match status" value="2"/>
</dbReference>
<accession>A0A1H6Y1J6</accession>
<dbReference type="EMBL" id="FNZA01000006">
    <property type="protein sequence ID" value="SEJ30982.1"/>
    <property type="molecule type" value="Genomic_DNA"/>
</dbReference>
<evidence type="ECO:0000313" key="1">
    <source>
        <dbReference type="EMBL" id="SEJ30982.1"/>
    </source>
</evidence>
<dbReference type="AlphaFoldDB" id="A0A1H6Y1J6"/>
<dbReference type="Proteomes" id="UP000199223">
    <property type="component" value="Unassembled WGS sequence"/>
</dbReference>
<dbReference type="STRING" id="856736.SAMN04488058_1062"/>
<dbReference type="PANTHER" id="PTHR12558">
    <property type="entry name" value="CELL DIVISION CYCLE 16,23,27"/>
    <property type="match status" value="1"/>
</dbReference>
<evidence type="ECO:0000313" key="2">
    <source>
        <dbReference type="Proteomes" id="UP000199223"/>
    </source>
</evidence>
<protein>
    <submittedName>
        <fullName evidence="1">Tfp pilus assembly protein PilF</fullName>
    </submittedName>
</protein>
<dbReference type="SMART" id="SM00028">
    <property type="entry name" value="TPR"/>
    <property type="match status" value="5"/>
</dbReference>
<sequence length="470" mass="51283">MITAEATWEQVCQALSSDDYAGAFDTLEQAMREGGTPVRAELALQLAHVHALYGDPAQAELRRALEQAYQARPDLRASPLARALEAEYAARSAALEDGVGAPELPADLASHPDPLVRYHLLSALALAGRPEEALELELAVGDLPAHLRWRLRSWQADAQEALGESREAAHLYAEAAHLAQGLSRAVMLQEQAALLLHLGDYAEAATLLERARTLYTGRDPEEALNLATWHYLMAQARLNLGHAEAAQTDIREAARLEKLHGDPSYGVALVQGQIYSHLGQLEQALSAFGQALERATDADRPYANHELGVALLDLDRPVEAREKLEEVLATPDYPYHPEVLADLAECDYRLGRLPEAQYAAEQALAQGAVVPASVVLGNVALDYYHLDDALEHYERVVREAAQGTRDWIIGHQMAADVMAQQGFPDPAAAYAHAQQALAHTPESDDWHVTLQDHLQRAGEKLGSASSRTLN</sequence>
<proteinExistence type="predicted"/>
<dbReference type="PANTHER" id="PTHR12558:SF13">
    <property type="entry name" value="CELL DIVISION CYCLE PROTEIN 27 HOMOLOG"/>
    <property type="match status" value="1"/>
</dbReference>
<dbReference type="Gene3D" id="1.25.40.10">
    <property type="entry name" value="Tetratricopeptide repeat domain"/>
    <property type="match status" value="2"/>
</dbReference>
<reference evidence="2" key="1">
    <citation type="submission" date="2016-10" db="EMBL/GenBank/DDBJ databases">
        <authorList>
            <person name="Varghese N."/>
            <person name="Submissions S."/>
        </authorList>
    </citation>
    <scope>NUCLEOTIDE SEQUENCE [LARGE SCALE GENOMIC DNA]</scope>
    <source>
        <strain evidence="2">CGMCC 1.10218</strain>
    </source>
</reference>
<dbReference type="InterPro" id="IPR019734">
    <property type="entry name" value="TPR_rpt"/>
</dbReference>
<dbReference type="Pfam" id="PF13181">
    <property type="entry name" value="TPR_8"/>
    <property type="match status" value="1"/>
</dbReference>
<gene>
    <name evidence="1" type="ORF">SAMN04488058_1062</name>
</gene>
<keyword evidence="2" id="KW-1185">Reference proteome</keyword>
<dbReference type="RefSeq" id="WP_177183115.1">
    <property type="nucleotide sequence ID" value="NZ_FNZA01000006.1"/>
</dbReference>
<name>A0A1H6Y1J6_9DEIO</name>
<dbReference type="InterPro" id="IPR011990">
    <property type="entry name" value="TPR-like_helical_dom_sf"/>
</dbReference>
<organism evidence="1 2">
    <name type="scientific">Deinococcus reticulitermitis</name>
    <dbReference type="NCBI Taxonomy" id="856736"/>
    <lineage>
        <taxon>Bacteria</taxon>
        <taxon>Thermotogati</taxon>
        <taxon>Deinococcota</taxon>
        <taxon>Deinococci</taxon>
        <taxon>Deinococcales</taxon>
        <taxon>Deinococcaceae</taxon>
        <taxon>Deinococcus</taxon>
    </lineage>
</organism>